<protein>
    <submittedName>
        <fullName evidence="1">4Fe-4S dicluster domain-containing protein</fullName>
    </submittedName>
</protein>
<dbReference type="PROSITE" id="PS51379">
    <property type="entry name" value="4FE4S_FER_2"/>
    <property type="match status" value="2"/>
</dbReference>
<dbReference type="SUPFAM" id="SSF54862">
    <property type="entry name" value="4Fe-4S ferredoxins"/>
    <property type="match status" value="1"/>
</dbReference>
<organism evidence="1 2">
    <name type="scientific">Bacteroides thetaiotaomicron</name>
    <dbReference type="NCBI Taxonomy" id="818"/>
    <lineage>
        <taxon>Bacteria</taxon>
        <taxon>Pseudomonadati</taxon>
        <taxon>Bacteroidota</taxon>
        <taxon>Bacteroidia</taxon>
        <taxon>Bacteroidales</taxon>
        <taxon>Bacteroidaceae</taxon>
        <taxon>Bacteroides</taxon>
    </lineage>
</organism>
<dbReference type="RefSeq" id="WP_074859534.1">
    <property type="nucleotide sequence ID" value="NZ_CAXTGU010000026.1"/>
</dbReference>
<dbReference type="Proteomes" id="UP000283616">
    <property type="component" value="Unassembled WGS sequence"/>
</dbReference>
<evidence type="ECO:0000313" key="2">
    <source>
        <dbReference type="Proteomes" id="UP000283616"/>
    </source>
</evidence>
<dbReference type="InterPro" id="IPR007525">
    <property type="entry name" value="FrhB_FdhB_C"/>
</dbReference>
<name>A0A1H7WKS3_BACT4</name>
<sequence>MINIKQKQLCCGCEACVQVCSKQCITLEEDKEGFLYPYVDAFLCVDCGLCEKVCPVINQSTPNESIAVYTAVNPNEEIRRQSSSGGIFTLLSETVIAESGVVFGARFDEHWDVIHDYTETYEGLAVFRGSKYVQSRIGDVYSQVKQFVKAGRKVMFTGTPCQVKGLKQYLCREYDNLLTVDFVCHGVPSPKVWRTYLNEEITRQCEEKKTVSSHFNSSFFERDALVKGISFRNKAFGWKKYSFVLTLSKTVATGDKKIVSSSCIFYDNAYMQAFLANFSLRPSCYNCPAKAGKSGSDIMIGDFWGINNIMPDFDDDRGCSLVILNSNRGEAVFSRLNINYKKVLYAEVVSNNSNIEVSVTEPPYRKLFMILFSRFGFKMAHRVLFSKNIIYKVLRCIWLQTCKMP</sequence>
<evidence type="ECO:0000313" key="1">
    <source>
        <dbReference type="EMBL" id="RHL59234.1"/>
    </source>
</evidence>
<proteinExistence type="predicted"/>
<dbReference type="Pfam" id="PF12838">
    <property type="entry name" value="Fer4_7"/>
    <property type="match status" value="1"/>
</dbReference>
<gene>
    <name evidence="1" type="ORF">DW011_11655</name>
</gene>
<dbReference type="InterPro" id="IPR017900">
    <property type="entry name" value="4Fe4S_Fe_S_CS"/>
</dbReference>
<comment type="caution">
    <text evidence="1">The sequence shown here is derived from an EMBL/GenBank/DDBJ whole genome shotgun (WGS) entry which is preliminary data.</text>
</comment>
<accession>A0A1H7WKS3</accession>
<dbReference type="EMBL" id="QROV01000011">
    <property type="protein sequence ID" value="RHL59234.1"/>
    <property type="molecule type" value="Genomic_DNA"/>
</dbReference>
<dbReference type="InterPro" id="IPR017896">
    <property type="entry name" value="4Fe4S_Fe-S-bd"/>
</dbReference>
<dbReference type="PROSITE" id="PS00198">
    <property type="entry name" value="4FE4S_FER_1"/>
    <property type="match status" value="1"/>
</dbReference>
<dbReference type="PANTHER" id="PTHR43193:SF2">
    <property type="entry name" value="POLYFERREDOXIN PROTEIN FWDF"/>
    <property type="match status" value="1"/>
</dbReference>
<reference evidence="1 2" key="1">
    <citation type="submission" date="2018-08" db="EMBL/GenBank/DDBJ databases">
        <title>A genome reference for cultivated species of the human gut microbiota.</title>
        <authorList>
            <person name="Zou Y."/>
            <person name="Xue W."/>
            <person name="Luo G."/>
        </authorList>
    </citation>
    <scope>NUCLEOTIDE SEQUENCE [LARGE SCALE GENOMIC DNA]</scope>
    <source>
        <strain evidence="1 2">AF37-12</strain>
    </source>
</reference>
<dbReference type="Pfam" id="PF04432">
    <property type="entry name" value="FrhB_FdhB_C"/>
    <property type="match status" value="1"/>
</dbReference>
<dbReference type="PANTHER" id="PTHR43193">
    <property type="match status" value="1"/>
</dbReference>
<dbReference type="InterPro" id="IPR052977">
    <property type="entry name" value="Polyferredoxin-like_ET"/>
</dbReference>
<dbReference type="AlphaFoldDB" id="A0A1H7WKS3"/>
<dbReference type="Gene3D" id="3.30.70.20">
    <property type="match status" value="1"/>
</dbReference>